<evidence type="ECO:0000256" key="3">
    <source>
        <dbReference type="ARBA" id="ARBA00001522"/>
    </source>
</evidence>
<dbReference type="EC" id="2.7.7.62" evidence="14"/>
<dbReference type="GO" id="GO:0005525">
    <property type="term" value="F:GTP binding"/>
    <property type="evidence" value="ECO:0007669"/>
    <property type="project" value="UniProtKB-UniRule"/>
</dbReference>
<keyword evidence="8 14" id="KW-0169">Cobalamin biosynthesis</keyword>
<evidence type="ECO:0000256" key="14">
    <source>
        <dbReference type="PIRNR" id="PIRNR006135"/>
    </source>
</evidence>
<evidence type="ECO:0000256" key="4">
    <source>
        <dbReference type="ARBA" id="ARBA00003889"/>
    </source>
</evidence>
<sequence>MSRTLILGGRRSGKSVRAQQLAAQAAEVVLIATATACDEEMAVRIAHHRQSRPAHWQVCEEPERLADALRRLAQPQRCLLVDCLTLWQTHLLLQTDEATLQQETDAVLAVLPQLPGEIVLVSNEVGWSIVPESPLARRFADEVGRLHQRLAVVCERVELVVAGLPLCLKGGS</sequence>
<comment type="catalytic activity">
    <reaction evidence="3">
        <text>adenosylcob(III)inamide + GTP = adenosylcob(III)inamide phosphate + GDP + H(+)</text>
        <dbReference type="Rhea" id="RHEA:15765"/>
        <dbReference type="ChEBI" id="CHEBI:2480"/>
        <dbReference type="ChEBI" id="CHEBI:15378"/>
        <dbReference type="ChEBI" id="CHEBI:37565"/>
        <dbReference type="ChEBI" id="CHEBI:58189"/>
        <dbReference type="ChEBI" id="CHEBI:58502"/>
        <dbReference type="EC" id="2.7.1.156"/>
    </reaction>
</comment>
<dbReference type="UniPathway" id="UPA00148">
    <property type="reaction ID" value="UER00236"/>
</dbReference>
<proteinExistence type="inferred from homology"/>
<evidence type="ECO:0000256" key="9">
    <source>
        <dbReference type="ARBA" id="ARBA00022679"/>
    </source>
</evidence>
<dbReference type="CDD" id="cd00544">
    <property type="entry name" value="CobU"/>
    <property type="match status" value="1"/>
</dbReference>
<feature type="binding site" evidence="16">
    <location>
        <position position="60"/>
    </location>
    <ligand>
        <name>GTP</name>
        <dbReference type="ChEBI" id="CHEBI:37565"/>
    </ligand>
</feature>
<dbReference type="GO" id="GO:0008820">
    <property type="term" value="F:cobinamide phosphate guanylyltransferase activity"/>
    <property type="evidence" value="ECO:0007669"/>
    <property type="project" value="UniProtKB-UniRule"/>
</dbReference>
<comment type="catalytic activity">
    <reaction evidence="1 14">
        <text>adenosylcob(III)inamide + ATP = adenosylcob(III)inamide phosphate + ADP + H(+)</text>
        <dbReference type="Rhea" id="RHEA:15769"/>
        <dbReference type="ChEBI" id="CHEBI:2480"/>
        <dbReference type="ChEBI" id="CHEBI:15378"/>
        <dbReference type="ChEBI" id="CHEBI:30616"/>
        <dbReference type="ChEBI" id="CHEBI:58502"/>
        <dbReference type="ChEBI" id="CHEBI:456216"/>
        <dbReference type="EC" id="2.7.1.156"/>
    </reaction>
</comment>
<evidence type="ECO:0000256" key="7">
    <source>
        <dbReference type="ARBA" id="ARBA00007490"/>
    </source>
</evidence>
<dbReference type="EC" id="2.7.1.156" evidence="14"/>
<dbReference type="PIRSF" id="PIRSF006135">
    <property type="entry name" value="CobU"/>
    <property type="match status" value="1"/>
</dbReference>
<feature type="active site" description="GMP-histidine intermediate" evidence="15">
    <location>
        <position position="48"/>
    </location>
</feature>
<evidence type="ECO:0000256" key="10">
    <source>
        <dbReference type="ARBA" id="ARBA00022741"/>
    </source>
</evidence>
<comment type="pathway">
    <text evidence="6 14">Cofactor biosynthesis; adenosylcobalamin biosynthesis; adenosylcobalamin from cob(II)yrinate a,c-diamide: step 5/7.</text>
</comment>
<protein>
    <recommendedName>
        <fullName evidence="14">Bifunctional adenosylcobalamin biosynthesis protein</fullName>
        <ecNumber evidence="14">2.7.1.156</ecNumber>
        <ecNumber evidence="14">2.7.7.62</ecNumber>
    </recommendedName>
</protein>
<evidence type="ECO:0000256" key="12">
    <source>
        <dbReference type="ARBA" id="ARBA00022840"/>
    </source>
</evidence>
<evidence type="ECO:0000256" key="5">
    <source>
        <dbReference type="ARBA" id="ARBA00004692"/>
    </source>
</evidence>
<evidence type="ECO:0000256" key="16">
    <source>
        <dbReference type="PIRSR" id="PIRSR006135-2"/>
    </source>
</evidence>
<evidence type="ECO:0000256" key="2">
    <source>
        <dbReference type="ARBA" id="ARBA00000711"/>
    </source>
</evidence>
<evidence type="ECO:0000256" key="15">
    <source>
        <dbReference type="PIRSR" id="PIRSR006135-1"/>
    </source>
</evidence>
<dbReference type="Pfam" id="PF02283">
    <property type="entry name" value="CobU"/>
    <property type="match status" value="1"/>
</dbReference>
<dbReference type="AlphaFoldDB" id="A0A847S8T7"/>
<comment type="caution">
    <text evidence="17">The sequence shown here is derived from an EMBL/GenBank/DDBJ whole genome shotgun (WGS) entry which is preliminary data.</text>
</comment>
<dbReference type="GO" id="GO:0009236">
    <property type="term" value="P:cobalamin biosynthetic process"/>
    <property type="evidence" value="ECO:0007669"/>
    <property type="project" value="UniProtKB-UniRule"/>
</dbReference>
<dbReference type="InterPro" id="IPR027417">
    <property type="entry name" value="P-loop_NTPase"/>
</dbReference>
<keyword evidence="13 14" id="KW-0342">GTP-binding</keyword>
<dbReference type="RefSeq" id="WP_168876809.1">
    <property type="nucleotide sequence ID" value="NZ_JABAIM010000001.1"/>
</dbReference>
<organism evidence="17 18">
    <name type="scientific">Leeia aquatica</name>
    <dbReference type="NCBI Taxonomy" id="2725557"/>
    <lineage>
        <taxon>Bacteria</taxon>
        <taxon>Pseudomonadati</taxon>
        <taxon>Pseudomonadota</taxon>
        <taxon>Betaproteobacteria</taxon>
        <taxon>Neisseriales</taxon>
        <taxon>Leeiaceae</taxon>
        <taxon>Leeia</taxon>
    </lineage>
</organism>
<evidence type="ECO:0000313" key="18">
    <source>
        <dbReference type="Proteomes" id="UP000587991"/>
    </source>
</evidence>
<dbReference type="Proteomes" id="UP000587991">
    <property type="component" value="Unassembled WGS sequence"/>
</dbReference>
<comment type="pathway">
    <text evidence="5 14">Cofactor biosynthesis; adenosylcobalamin biosynthesis; adenosylcobalamin from cob(II)yrinate a,c-diamide: step 6/7.</text>
</comment>
<name>A0A847S8T7_9NEIS</name>
<keyword evidence="18" id="KW-1185">Reference proteome</keyword>
<evidence type="ECO:0000256" key="1">
    <source>
        <dbReference type="ARBA" id="ARBA00000312"/>
    </source>
</evidence>
<reference evidence="17 18" key="1">
    <citation type="submission" date="2020-04" db="EMBL/GenBank/DDBJ databases">
        <title>Draft genome of Leeia sp. IMCC25680.</title>
        <authorList>
            <person name="Song J."/>
            <person name="Cho J.-C."/>
        </authorList>
    </citation>
    <scope>NUCLEOTIDE SEQUENCE [LARGE SCALE GENOMIC DNA]</scope>
    <source>
        <strain evidence="17 18">IMCC25680</strain>
    </source>
</reference>
<dbReference type="Gene3D" id="3.40.50.300">
    <property type="entry name" value="P-loop containing nucleotide triphosphate hydrolases"/>
    <property type="match status" value="1"/>
</dbReference>
<dbReference type="PANTHER" id="PTHR34848">
    <property type="match status" value="1"/>
</dbReference>
<dbReference type="InterPro" id="IPR003203">
    <property type="entry name" value="CobU/CobP"/>
</dbReference>
<dbReference type="EMBL" id="JABAIM010000001">
    <property type="protein sequence ID" value="NLR75265.1"/>
    <property type="molecule type" value="Genomic_DNA"/>
</dbReference>
<evidence type="ECO:0000313" key="17">
    <source>
        <dbReference type="EMBL" id="NLR75265.1"/>
    </source>
</evidence>
<feature type="binding site" evidence="16">
    <location>
        <begin position="49"/>
        <end position="52"/>
    </location>
    <ligand>
        <name>GTP</name>
        <dbReference type="ChEBI" id="CHEBI:37565"/>
    </ligand>
</feature>
<dbReference type="GO" id="GO:0005524">
    <property type="term" value="F:ATP binding"/>
    <property type="evidence" value="ECO:0007669"/>
    <property type="project" value="UniProtKB-UniRule"/>
</dbReference>
<dbReference type="SUPFAM" id="SSF52540">
    <property type="entry name" value="P-loop containing nucleoside triphosphate hydrolases"/>
    <property type="match status" value="1"/>
</dbReference>
<comment type="similarity">
    <text evidence="7 14">Belongs to the CobU/CobP family.</text>
</comment>
<gene>
    <name evidence="17" type="primary">cobU</name>
    <name evidence="17" type="ORF">HF682_08845</name>
</gene>
<feature type="binding site" evidence="16">
    <location>
        <begin position="8"/>
        <end position="15"/>
    </location>
    <ligand>
        <name>GTP</name>
        <dbReference type="ChEBI" id="CHEBI:37565"/>
    </ligand>
</feature>
<dbReference type="NCBIfam" id="NF004469">
    <property type="entry name" value="PRK05800.1"/>
    <property type="match status" value="1"/>
</dbReference>
<keyword evidence="17" id="KW-0548">Nucleotidyltransferase</keyword>
<dbReference type="PANTHER" id="PTHR34848:SF1">
    <property type="entry name" value="BIFUNCTIONAL ADENOSYLCOBALAMIN BIOSYNTHESIS PROTEIN COBU"/>
    <property type="match status" value="1"/>
</dbReference>
<feature type="binding site" evidence="16">
    <location>
        <begin position="32"/>
        <end position="34"/>
    </location>
    <ligand>
        <name>GTP</name>
        <dbReference type="ChEBI" id="CHEBI:37565"/>
    </ligand>
</feature>
<evidence type="ECO:0000256" key="6">
    <source>
        <dbReference type="ARBA" id="ARBA00005159"/>
    </source>
</evidence>
<accession>A0A847S8T7</accession>
<evidence type="ECO:0000256" key="8">
    <source>
        <dbReference type="ARBA" id="ARBA00022573"/>
    </source>
</evidence>
<evidence type="ECO:0000256" key="13">
    <source>
        <dbReference type="ARBA" id="ARBA00023134"/>
    </source>
</evidence>
<evidence type="ECO:0000256" key="11">
    <source>
        <dbReference type="ARBA" id="ARBA00022777"/>
    </source>
</evidence>
<comment type="catalytic activity">
    <reaction evidence="2 14">
        <text>adenosylcob(III)inamide phosphate + GTP + H(+) = adenosylcob(III)inamide-GDP + diphosphate</text>
        <dbReference type="Rhea" id="RHEA:22712"/>
        <dbReference type="ChEBI" id="CHEBI:15378"/>
        <dbReference type="ChEBI" id="CHEBI:33019"/>
        <dbReference type="ChEBI" id="CHEBI:37565"/>
        <dbReference type="ChEBI" id="CHEBI:58502"/>
        <dbReference type="ChEBI" id="CHEBI:60487"/>
        <dbReference type="EC" id="2.7.7.62"/>
    </reaction>
</comment>
<keyword evidence="10 14" id="KW-0547">Nucleotide-binding</keyword>
<keyword evidence="12 14" id="KW-0067">ATP-binding</keyword>
<feature type="binding site" evidence="16">
    <location>
        <position position="82"/>
    </location>
    <ligand>
        <name>GTP</name>
        <dbReference type="ChEBI" id="CHEBI:37565"/>
    </ligand>
</feature>
<comment type="function">
    <text evidence="4 14">Catalyzes ATP-dependent phosphorylation of adenosylcobinamide and addition of GMP to adenosylcobinamide phosphate.</text>
</comment>
<dbReference type="GO" id="GO:0043752">
    <property type="term" value="F:adenosylcobinamide kinase activity"/>
    <property type="evidence" value="ECO:0007669"/>
    <property type="project" value="UniProtKB-EC"/>
</dbReference>
<keyword evidence="9 14" id="KW-0808">Transferase</keyword>
<keyword evidence="11 14" id="KW-0418">Kinase</keyword>